<dbReference type="EMBL" id="JAUFQH010000022">
    <property type="protein sequence ID" value="MDN3621310.1"/>
    <property type="molecule type" value="Genomic_DNA"/>
</dbReference>
<keyword evidence="2" id="KW-0547">Nucleotide-binding</keyword>
<organism evidence="2 3">
    <name type="scientific">Polaribacter sejongensis</name>
    <dbReference type="NCBI Taxonomy" id="985043"/>
    <lineage>
        <taxon>Bacteria</taxon>
        <taxon>Pseudomonadati</taxon>
        <taxon>Bacteroidota</taxon>
        <taxon>Flavobacteriia</taxon>
        <taxon>Flavobacteriales</taxon>
        <taxon>Flavobacteriaceae</taxon>
    </lineage>
</organism>
<comment type="caution">
    <text evidence="2">The sequence shown here is derived from an EMBL/GenBank/DDBJ whole genome shotgun (WGS) entry which is preliminary data.</text>
</comment>
<dbReference type="SUPFAM" id="SSF52540">
    <property type="entry name" value="P-loop containing nucleoside triphosphate hydrolases"/>
    <property type="match status" value="1"/>
</dbReference>
<dbReference type="InterPro" id="IPR025662">
    <property type="entry name" value="Sigma_54_int_dom_ATP-bd_1"/>
</dbReference>
<dbReference type="Proteomes" id="UP001228636">
    <property type="component" value="Unassembled WGS sequence"/>
</dbReference>
<dbReference type="PROSITE" id="PS00675">
    <property type="entry name" value="SIGMA54_INTERACT_1"/>
    <property type="match status" value="1"/>
</dbReference>
<feature type="domain" description="AAA+ ATPase" evidence="1">
    <location>
        <begin position="33"/>
        <end position="176"/>
    </location>
</feature>
<dbReference type="AlphaFoldDB" id="A0AAJ1R077"/>
<sequence length="207" mass="24060">MSRAYNVKDLLSKKFDIMRFTGSWEESFGRPCKQFSMMIYGDSGSGKTELAIQLSRYLTNFGLVHYNSIEQGISHTLQMAMKRNNMEQVADKFKILDKEQLPEITKRLRKQRSPDFLIIDSIQYLKMTKDEYFKFKSEFYPKKGIIFICQLEKGNIKGALARDIWYDVDIQVPVEGFRGIPQKRMNGGGKPYIVNAERAAIYHGELK</sequence>
<gene>
    <name evidence="2" type="ORF">QWY81_17720</name>
</gene>
<proteinExistence type="predicted"/>
<protein>
    <submittedName>
        <fullName evidence="2">ATP-binding protein</fullName>
    </submittedName>
</protein>
<keyword evidence="2" id="KW-0067">ATP-binding</keyword>
<evidence type="ECO:0000313" key="2">
    <source>
        <dbReference type="EMBL" id="MDN3621310.1"/>
    </source>
</evidence>
<reference evidence="2 3" key="1">
    <citation type="journal article" date="2014" name="Int. J. Syst. Evol. Microbiol.">
        <title>Complete genome sequence of Corynebacterium casei LMG S-19264T (=DSM 44701T), isolated from a smear-ripened cheese.</title>
        <authorList>
            <consortium name="US DOE Joint Genome Institute (JGI-PGF)"/>
            <person name="Walter F."/>
            <person name="Albersmeier A."/>
            <person name="Kalinowski J."/>
            <person name="Ruckert C."/>
        </authorList>
    </citation>
    <scope>NUCLEOTIDE SEQUENCE [LARGE SCALE GENOMIC DNA]</scope>
    <source>
        <strain evidence="2 3">CECT 8670</strain>
    </source>
</reference>
<dbReference type="GO" id="GO:0005524">
    <property type="term" value="F:ATP binding"/>
    <property type="evidence" value="ECO:0007669"/>
    <property type="project" value="UniProtKB-KW"/>
</dbReference>
<evidence type="ECO:0000259" key="1">
    <source>
        <dbReference type="SMART" id="SM00382"/>
    </source>
</evidence>
<dbReference type="InterPro" id="IPR003593">
    <property type="entry name" value="AAA+_ATPase"/>
</dbReference>
<dbReference type="InterPro" id="IPR027417">
    <property type="entry name" value="P-loop_NTPase"/>
</dbReference>
<accession>A0AAJ1R077</accession>
<dbReference type="RefSeq" id="WP_261972790.1">
    <property type="nucleotide sequence ID" value="NZ_CP103460.1"/>
</dbReference>
<evidence type="ECO:0000313" key="3">
    <source>
        <dbReference type="Proteomes" id="UP001228636"/>
    </source>
</evidence>
<dbReference type="SMART" id="SM00382">
    <property type="entry name" value="AAA"/>
    <property type="match status" value="1"/>
</dbReference>
<name>A0AAJ1R077_9FLAO</name>
<dbReference type="Gene3D" id="3.40.50.300">
    <property type="entry name" value="P-loop containing nucleotide triphosphate hydrolases"/>
    <property type="match status" value="1"/>
</dbReference>